<dbReference type="Pfam" id="PF02798">
    <property type="entry name" value="GST_N"/>
    <property type="match status" value="1"/>
</dbReference>
<evidence type="ECO:0000313" key="7">
    <source>
        <dbReference type="Proteomes" id="UP000886885"/>
    </source>
</evidence>
<dbReference type="SFLD" id="SFLDG00358">
    <property type="entry name" value="Main_(cytGST)"/>
    <property type="match status" value="1"/>
</dbReference>
<dbReference type="PROSITE" id="PS50405">
    <property type="entry name" value="GST_CTER"/>
    <property type="match status" value="2"/>
</dbReference>
<dbReference type="SFLD" id="SFLDG01152">
    <property type="entry name" value="Main.3:_Omega-_and_Tau-like"/>
    <property type="match status" value="1"/>
</dbReference>
<evidence type="ECO:0000313" key="6">
    <source>
        <dbReference type="EMBL" id="KAG6757269.1"/>
    </source>
</evidence>
<dbReference type="EC" id="2.5.1.18" evidence="1"/>
<dbReference type="PANTHER" id="PTHR11260">
    <property type="entry name" value="GLUTATHIONE S-TRANSFERASE, GST, SUPERFAMILY, GST DOMAIN CONTAINING"/>
    <property type="match status" value="1"/>
</dbReference>
<dbReference type="EMBL" id="JAAWWB010000020">
    <property type="protein sequence ID" value="KAG6757269.1"/>
    <property type="molecule type" value="Genomic_DNA"/>
</dbReference>
<dbReference type="GO" id="GO:0006749">
    <property type="term" value="P:glutathione metabolic process"/>
    <property type="evidence" value="ECO:0007669"/>
    <property type="project" value="InterPro"/>
</dbReference>
<proteinExistence type="predicted"/>
<dbReference type="InterPro" id="IPR040079">
    <property type="entry name" value="Glutathione_S-Trfase"/>
</dbReference>
<dbReference type="PANTHER" id="PTHR11260:SF765">
    <property type="entry name" value="GLUTATHIONE TRANSFERASE"/>
    <property type="match status" value="1"/>
</dbReference>
<dbReference type="InterPro" id="IPR045073">
    <property type="entry name" value="Omega/Tau-like"/>
</dbReference>
<sequence length="368" mass="42647">MLLQHNPVHTKIPVLVLDGKPICESMIPMLWRIARTNGEEEKQAIKDASEMLKKIEEHGTSEEFFGGQKIGLVDLALGAIAHWFVASDSKKGLKMLEAHNYPRLHSWTRDFKEDPVIKENLPDLTPLLKLRLALQLDFFGPDLSKTMEEVKLHSFWPSPYCYRVIWALELKGIRYEYVEEDLSNKSQALLQYNPIHKKVPVLVHGGKPIVESMVILEYIEETWPDHPLLPKDAYERAIARFWIQFGIDKGMTFFAFFRATEEEKEKAAKEALEVLKILEEQCLGDKKFFGGENIGMVDIAFGWLAHWFEASEEVVGVKLVEPSTLPRLHAWIHRLKEIPVIKENLPDRERLLVHFRRLRQMFLSDPSM</sequence>
<dbReference type="OrthoDB" id="202840at2759"/>
<name>A0A8X8CKL4_POPTO</name>
<dbReference type="InterPro" id="IPR004045">
    <property type="entry name" value="Glutathione_S-Trfase_N"/>
</dbReference>
<dbReference type="FunFam" id="3.40.30.10:FF:000014">
    <property type="entry name" value="Tau class glutathione S-transferase"/>
    <property type="match status" value="1"/>
</dbReference>
<reference evidence="6" key="1">
    <citation type="journal article" date="2020" name="bioRxiv">
        <title>Hybrid origin of Populus tomentosa Carr. identified through genome sequencing and phylogenomic analysis.</title>
        <authorList>
            <person name="An X."/>
            <person name="Gao K."/>
            <person name="Chen Z."/>
            <person name="Li J."/>
            <person name="Yang X."/>
            <person name="Yang X."/>
            <person name="Zhou J."/>
            <person name="Guo T."/>
            <person name="Zhao T."/>
            <person name="Huang S."/>
            <person name="Miao D."/>
            <person name="Khan W.U."/>
            <person name="Rao P."/>
            <person name="Ye M."/>
            <person name="Lei B."/>
            <person name="Liao W."/>
            <person name="Wang J."/>
            <person name="Ji L."/>
            <person name="Li Y."/>
            <person name="Guo B."/>
            <person name="Mustafa N.S."/>
            <person name="Li S."/>
            <person name="Yun Q."/>
            <person name="Keller S.R."/>
            <person name="Mao J."/>
            <person name="Zhang R."/>
            <person name="Strauss S.H."/>
        </authorList>
    </citation>
    <scope>NUCLEOTIDE SEQUENCE</scope>
    <source>
        <strain evidence="6">GM15</strain>
        <tissue evidence="6">Leaf</tissue>
    </source>
</reference>
<keyword evidence="7" id="KW-1185">Reference proteome</keyword>
<dbReference type="CDD" id="cd03058">
    <property type="entry name" value="GST_N_Tau"/>
    <property type="match status" value="1"/>
</dbReference>
<comment type="caution">
    <text evidence="6">The sequence shown here is derived from an EMBL/GenBank/DDBJ whole genome shotgun (WGS) entry which is preliminary data.</text>
</comment>
<evidence type="ECO:0000259" key="5">
    <source>
        <dbReference type="PROSITE" id="PS50405"/>
    </source>
</evidence>
<feature type="domain" description="GST C-terminal" evidence="5">
    <location>
        <begin position="1"/>
        <end position="136"/>
    </location>
</feature>
<dbReference type="InterPro" id="IPR045074">
    <property type="entry name" value="GST_C_Tau"/>
</dbReference>
<dbReference type="PROSITE" id="PS50404">
    <property type="entry name" value="GST_NTER"/>
    <property type="match status" value="1"/>
</dbReference>
<evidence type="ECO:0000256" key="2">
    <source>
        <dbReference type="ARBA" id="ARBA00022679"/>
    </source>
</evidence>
<feature type="domain" description="GST C-terminal" evidence="5">
    <location>
        <begin position="232"/>
        <end position="355"/>
    </location>
</feature>
<protein>
    <recommendedName>
        <fullName evidence="1">glutathione transferase</fullName>
        <ecNumber evidence="1">2.5.1.18</ecNumber>
    </recommendedName>
</protein>
<gene>
    <name evidence="6" type="ORF">POTOM_037576</name>
</gene>
<dbReference type="InterPro" id="IPR010987">
    <property type="entry name" value="Glutathione-S-Trfase_C-like"/>
</dbReference>
<dbReference type="CDD" id="cd03185">
    <property type="entry name" value="GST_C_Tau"/>
    <property type="match status" value="2"/>
</dbReference>
<dbReference type="GO" id="GO:0004364">
    <property type="term" value="F:glutathione transferase activity"/>
    <property type="evidence" value="ECO:0007669"/>
    <property type="project" value="UniProtKB-EC"/>
</dbReference>
<dbReference type="Pfam" id="PF13410">
    <property type="entry name" value="GST_C_2"/>
    <property type="match status" value="2"/>
</dbReference>
<dbReference type="SFLD" id="SFLDS00019">
    <property type="entry name" value="Glutathione_Transferase_(cytos"/>
    <property type="match status" value="1"/>
</dbReference>
<keyword evidence="2" id="KW-0808">Transferase</keyword>
<evidence type="ECO:0000256" key="3">
    <source>
        <dbReference type="ARBA" id="ARBA00047960"/>
    </source>
</evidence>
<dbReference type="GO" id="GO:0005737">
    <property type="term" value="C:cytoplasm"/>
    <property type="evidence" value="ECO:0007669"/>
    <property type="project" value="TreeGrafter"/>
</dbReference>
<dbReference type="Proteomes" id="UP000886885">
    <property type="component" value="Chromosome 10D"/>
</dbReference>
<accession>A0A8X8CKL4</accession>
<evidence type="ECO:0000256" key="1">
    <source>
        <dbReference type="ARBA" id="ARBA00012452"/>
    </source>
</evidence>
<feature type="domain" description="GST N-terminal" evidence="4">
    <location>
        <begin position="148"/>
        <end position="227"/>
    </location>
</feature>
<dbReference type="FunFam" id="1.20.1050.10:FF:000012">
    <property type="entry name" value="Tau class glutathione S-transferase"/>
    <property type="match status" value="1"/>
</dbReference>
<dbReference type="AlphaFoldDB" id="A0A8X8CKL4"/>
<comment type="catalytic activity">
    <reaction evidence="3">
        <text>RX + glutathione = an S-substituted glutathione + a halide anion + H(+)</text>
        <dbReference type="Rhea" id="RHEA:16437"/>
        <dbReference type="ChEBI" id="CHEBI:15378"/>
        <dbReference type="ChEBI" id="CHEBI:16042"/>
        <dbReference type="ChEBI" id="CHEBI:17792"/>
        <dbReference type="ChEBI" id="CHEBI:57925"/>
        <dbReference type="ChEBI" id="CHEBI:90779"/>
        <dbReference type="EC" id="2.5.1.18"/>
    </reaction>
</comment>
<evidence type="ECO:0000259" key="4">
    <source>
        <dbReference type="PROSITE" id="PS50404"/>
    </source>
</evidence>
<organism evidence="6 7">
    <name type="scientific">Populus tomentosa</name>
    <name type="common">Chinese white poplar</name>
    <dbReference type="NCBI Taxonomy" id="118781"/>
    <lineage>
        <taxon>Eukaryota</taxon>
        <taxon>Viridiplantae</taxon>
        <taxon>Streptophyta</taxon>
        <taxon>Embryophyta</taxon>
        <taxon>Tracheophyta</taxon>
        <taxon>Spermatophyta</taxon>
        <taxon>Magnoliopsida</taxon>
        <taxon>eudicotyledons</taxon>
        <taxon>Gunneridae</taxon>
        <taxon>Pentapetalae</taxon>
        <taxon>rosids</taxon>
        <taxon>fabids</taxon>
        <taxon>Malpighiales</taxon>
        <taxon>Salicaceae</taxon>
        <taxon>Saliceae</taxon>
        <taxon>Populus</taxon>
    </lineage>
</organism>